<dbReference type="OrthoDB" id="2690740at2759"/>
<comment type="caution">
    <text evidence="2">The sequence shown here is derived from an EMBL/GenBank/DDBJ whole genome shotgun (WGS) entry which is preliminary data.</text>
</comment>
<dbReference type="Proteomes" id="UP000292702">
    <property type="component" value="Unassembled WGS sequence"/>
</dbReference>
<reference evidence="2 3" key="1">
    <citation type="submission" date="2018-11" db="EMBL/GenBank/DDBJ databases">
        <title>Genome assembly of Steccherinum ochraceum LE-BIN_3174, the white-rot fungus of the Steccherinaceae family (The Residual Polyporoid clade, Polyporales, Basidiomycota).</title>
        <authorList>
            <person name="Fedorova T.V."/>
            <person name="Glazunova O.A."/>
            <person name="Landesman E.O."/>
            <person name="Moiseenko K.V."/>
            <person name="Psurtseva N.V."/>
            <person name="Savinova O.S."/>
            <person name="Shakhova N.V."/>
            <person name="Tyazhelova T.V."/>
            <person name="Vasina D.V."/>
        </authorList>
    </citation>
    <scope>NUCLEOTIDE SEQUENCE [LARGE SCALE GENOMIC DNA]</scope>
    <source>
        <strain evidence="2 3">LE-BIN_3174</strain>
    </source>
</reference>
<proteinExistence type="predicted"/>
<feature type="region of interest" description="Disordered" evidence="1">
    <location>
        <begin position="121"/>
        <end position="215"/>
    </location>
</feature>
<feature type="region of interest" description="Disordered" evidence="1">
    <location>
        <begin position="248"/>
        <end position="313"/>
    </location>
</feature>
<feature type="region of interest" description="Disordered" evidence="1">
    <location>
        <begin position="750"/>
        <end position="788"/>
    </location>
</feature>
<dbReference type="EMBL" id="RWJN01000696">
    <property type="protein sequence ID" value="TCD59939.1"/>
    <property type="molecule type" value="Genomic_DNA"/>
</dbReference>
<feature type="compositionally biased region" description="Low complexity" evidence="1">
    <location>
        <begin position="151"/>
        <end position="172"/>
    </location>
</feature>
<name>A0A4R0R7S7_9APHY</name>
<protein>
    <submittedName>
        <fullName evidence="2">Uncharacterized protein</fullName>
    </submittedName>
</protein>
<feature type="compositionally biased region" description="Basic and acidic residues" evidence="1">
    <location>
        <begin position="198"/>
        <end position="210"/>
    </location>
</feature>
<dbReference type="Gene3D" id="3.60.130.30">
    <property type="match status" value="1"/>
</dbReference>
<feature type="region of interest" description="Disordered" evidence="1">
    <location>
        <begin position="373"/>
        <end position="459"/>
    </location>
</feature>
<feature type="compositionally biased region" description="Acidic residues" evidence="1">
    <location>
        <begin position="294"/>
        <end position="313"/>
    </location>
</feature>
<feature type="compositionally biased region" description="Acidic residues" evidence="1">
    <location>
        <begin position="276"/>
        <end position="287"/>
    </location>
</feature>
<keyword evidence="3" id="KW-1185">Reference proteome</keyword>
<feature type="compositionally biased region" description="Polar residues" evidence="1">
    <location>
        <begin position="135"/>
        <end position="145"/>
    </location>
</feature>
<dbReference type="STRING" id="92696.A0A4R0R7S7"/>
<feature type="compositionally biased region" description="Basic and acidic residues" evidence="1">
    <location>
        <begin position="248"/>
        <end position="263"/>
    </location>
</feature>
<evidence type="ECO:0000256" key="1">
    <source>
        <dbReference type="SAM" id="MobiDB-lite"/>
    </source>
</evidence>
<gene>
    <name evidence="2" type="ORF">EIP91_011029</name>
</gene>
<accession>A0A4R0R7S7</accession>
<evidence type="ECO:0000313" key="3">
    <source>
        <dbReference type="Proteomes" id="UP000292702"/>
    </source>
</evidence>
<sequence length="1817" mass="197533">MSACAAAMGTWDPQGDMLLAQWIDAAVPRENIYCDSLQWRELNPWLHPRIQAVPSMQTITQAETKGLARLLHYLSSAATDAEREIFVSLATKAATSPGQLDDGGLDAVIARVSVIRPTSHVHDSNAYMTPPPETGASTSTYTSPAGSGDETTLGASLSTSAASTRADDPASTCKPSTSVPLPTPKMRGHSGGVQKLSVEQHSEHTVGWRKKEARHKEHVRHGGDVVMFGAGVGRDPQQDVEMVADRETMTGEGKADMSSREAGEDGEGTECNPYGDADDELEGESDSEAGHGQEDEDADYHPDEEDTSDEDTEMAPLKSQLVAAAGQPGGDGVPSPCGCGNASHANASSCNRGGGHASLRRVEDEVMQAAHEGRLAPSPAESVSPPAPSTPQRSDEPGSGESEVLGLRSTGPPVRQPTSGSGKSKANRPGLATARQRKQAQLVKEALESQGPSLSEPAFRTGNEAEARGFLVLMSESPLLQPGSPLGQQWIESFRTLSQGELRRDYDKLLSVADLRSLVLVVERLDHVSSCSEFLTSLSLIQFAAKVHSVQAKSMEPGPGRSRARRMKTLTQIHAESKFPTHFDYTKFARMVAKGNKLMTVAAAGSFHLLLVLAETKKTARFLTLKNNCVIALANEIRYPDRSWVAGDHASGNSYHPVLDCLIPGIKHLREQLPLELGTMFSHHQRHTYGLKEYIDCGDLEACDGFFKRFCVLTFAITSRDTEAWSDLLVPCSKPPTKLHVMTGLLTFTSPATDPDDNSDSLPPRAPSPMSDIDDDDSQASAYDPSACRLKSPPDGDFGVHGACEVHTNFVAVRTPFRLAAPGNAEEPYVLQLKADIAAGKACAPQGLTAEQRKNQQRVYREDATGRFRDYAQNALRPETMEGAAAMLRDMFDDEGVKKDAAGYVHIGSELFAEKEVLFLDIDGNLAATIVATLPSRVRDAVYDKLTAVLNCVLACSQQARTRDSVQEAIGHIFTAMHFQSGYSRNMPPGKKEYDHLNPFFMKRRLLLQQLVPYASKEITNNPQLFDDLSIVLEDVFHHVDHTMKRHYPGIYHELSVTAEALPMREDCPAHPFTGFVLNINVVTKAHRDKQDKKVCLVIAIGRFTGGAICLHELGLVIPLRQGDCVMFPSGKITHYNLHYFGSRLSVVLHSDGTASHQWLVNFNNWGENEHFLNAANGENPSADNALKVAEDIGDNTNSVSATCNGDDAEQSAERERPEEQMVLSPMSVANDNSNAKEQAIVDHSASQTNNNSKADDQAMIDDSTNQRAPDACVGENRGCNGNERIQDGGVAEAGEAITERVEEHVPVRVTAQQRKLTKKTLLKATAGELIDEISRLRDVTLREVDVDFEDEPPVIMISSDEEEDKNDPADDPDELRSRMVAAMGSIAWPGEKTVAGEIKALVMLTLIRDGTTYYLPAVEVEVYTISLRHRNIEVAELLEALMMSPLALELLMDGVDKLQVATSPNRVEAPEGKINSAKVDMHGLFSEAVDRDHDEGRKVVWPVRYGIPPTWDDPRLAGYDLNVLSTVYLLYLFDWEEEPDHDVPMDLSDETLEADFTELDPVVHAAPNPVVHAAPNPVVHAAPNPVVQVVHAAPVVHAVLPVVHANPDPVINNPPAVNYAAAANPFAQAVPNPLLAVNAGAPPIVNVNNGGADDNTEALRADVLAGLERQFSNIRAMLRQWEANSGYCTGYKAYLVGRTVIYVVKKTKCPAVNPATLKGWVQEWVCPNINSNTLQCKVTMVRNVDKLLALSPGPEKAVPPGVHGTILQIIRVWKSTSDTEALAANTGASTRKEITENFVRNWLAKLVKLLSTAKVV</sequence>
<feature type="region of interest" description="Disordered" evidence="1">
    <location>
        <begin position="1197"/>
        <end position="1222"/>
    </location>
</feature>
<organism evidence="2 3">
    <name type="scientific">Steccherinum ochraceum</name>
    <dbReference type="NCBI Taxonomy" id="92696"/>
    <lineage>
        <taxon>Eukaryota</taxon>
        <taxon>Fungi</taxon>
        <taxon>Dikarya</taxon>
        <taxon>Basidiomycota</taxon>
        <taxon>Agaricomycotina</taxon>
        <taxon>Agaricomycetes</taxon>
        <taxon>Polyporales</taxon>
        <taxon>Steccherinaceae</taxon>
        <taxon>Steccherinum</taxon>
    </lineage>
</organism>
<evidence type="ECO:0000313" key="2">
    <source>
        <dbReference type="EMBL" id="TCD59939.1"/>
    </source>
</evidence>